<dbReference type="EMBL" id="BIFQ01000002">
    <property type="protein sequence ID" value="GCE09973.1"/>
    <property type="molecule type" value="Genomic_DNA"/>
</dbReference>
<dbReference type="InterPro" id="IPR010982">
    <property type="entry name" value="Lambda_DNA-bd_dom_sf"/>
</dbReference>
<dbReference type="Pfam" id="PF13377">
    <property type="entry name" value="Peripla_BP_3"/>
    <property type="match status" value="1"/>
</dbReference>
<dbReference type="SUPFAM" id="SSF53822">
    <property type="entry name" value="Periplasmic binding protein-like I"/>
    <property type="match status" value="1"/>
</dbReference>
<proteinExistence type="predicted"/>
<dbReference type="Gene3D" id="1.10.260.40">
    <property type="entry name" value="lambda repressor-like DNA-binding domains"/>
    <property type="match status" value="1"/>
</dbReference>
<dbReference type="Proteomes" id="UP000287224">
    <property type="component" value="Unassembled WGS sequence"/>
</dbReference>
<evidence type="ECO:0000256" key="1">
    <source>
        <dbReference type="ARBA" id="ARBA00023015"/>
    </source>
</evidence>
<dbReference type="CDD" id="cd06267">
    <property type="entry name" value="PBP1_LacI_sugar_binding-like"/>
    <property type="match status" value="1"/>
</dbReference>
<keyword evidence="2" id="KW-0238">DNA-binding</keyword>
<dbReference type="PROSITE" id="PS50943">
    <property type="entry name" value="HTH_CROC1"/>
    <property type="match status" value="1"/>
</dbReference>
<name>A0A401ZSX8_9CHLR</name>
<protein>
    <submittedName>
        <fullName evidence="6">LacI family transcriptional regulator</fullName>
    </submittedName>
</protein>
<dbReference type="GO" id="GO:0003700">
    <property type="term" value="F:DNA-binding transcription factor activity"/>
    <property type="evidence" value="ECO:0007669"/>
    <property type="project" value="TreeGrafter"/>
</dbReference>
<dbReference type="InterPro" id="IPR028082">
    <property type="entry name" value="Peripla_BP_I"/>
</dbReference>
<dbReference type="PANTHER" id="PTHR30146:SF109">
    <property type="entry name" value="HTH-TYPE TRANSCRIPTIONAL REGULATOR GALS"/>
    <property type="match status" value="1"/>
</dbReference>
<organism evidence="6 7">
    <name type="scientific">Dictyobacter aurantiacus</name>
    <dbReference type="NCBI Taxonomy" id="1936993"/>
    <lineage>
        <taxon>Bacteria</taxon>
        <taxon>Bacillati</taxon>
        <taxon>Chloroflexota</taxon>
        <taxon>Ktedonobacteria</taxon>
        <taxon>Ktedonobacterales</taxon>
        <taxon>Dictyobacteraceae</taxon>
        <taxon>Dictyobacter</taxon>
    </lineage>
</organism>
<dbReference type="GO" id="GO:0000976">
    <property type="term" value="F:transcription cis-regulatory region binding"/>
    <property type="evidence" value="ECO:0007669"/>
    <property type="project" value="TreeGrafter"/>
</dbReference>
<gene>
    <name evidence="6" type="ORF">KDAU_73020</name>
</gene>
<dbReference type="Pfam" id="PF00356">
    <property type="entry name" value="LacI"/>
    <property type="match status" value="1"/>
</dbReference>
<evidence type="ECO:0000313" key="7">
    <source>
        <dbReference type="Proteomes" id="UP000287224"/>
    </source>
</evidence>
<keyword evidence="1" id="KW-0805">Transcription regulation</keyword>
<keyword evidence="7" id="KW-1185">Reference proteome</keyword>
<feature type="domain" description="HTH lacI-type" evidence="4">
    <location>
        <begin position="3"/>
        <end position="57"/>
    </location>
</feature>
<evidence type="ECO:0000256" key="3">
    <source>
        <dbReference type="ARBA" id="ARBA00023163"/>
    </source>
</evidence>
<dbReference type="PANTHER" id="PTHR30146">
    <property type="entry name" value="LACI-RELATED TRANSCRIPTIONAL REPRESSOR"/>
    <property type="match status" value="1"/>
</dbReference>
<dbReference type="RefSeq" id="WP_126602883.1">
    <property type="nucleotide sequence ID" value="NZ_BIFQ01000002.1"/>
</dbReference>
<dbReference type="SMART" id="SM00354">
    <property type="entry name" value="HTH_LACI"/>
    <property type="match status" value="1"/>
</dbReference>
<evidence type="ECO:0000259" key="5">
    <source>
        <dbReference type="PROSITE" id="PS50943"/>
    </source>
</evidence>
<dbReference type="InterPro" id="IPR000843">
    <property type="entry name" value="HTH_LacI"/>
</dbReference>
<evidence type="ECO:0000256" key="2">
    <source>
        <dbReference type="ARBA" id="ARBA00023125"/>
    </source>
</evidence>
<evidence type="ECO:0000259" key="4">
    <source>
        <dbReference type="PROSITE" id="PS50932"/>
    </source>
</evidence>
<feature type="domain" description="HTH cro/C1-type" evidence="5">
    <location>
        <begin position="4"/>
        <end position="47"/>
    </location>
</feature>
<comment type="caution">
    <text evidence="6">The sequence shown here is derived from an EMBL/GenBank/DDBJ whole genome shotgun (WGS) entry which is preliminary data.</text>
</comment>
<dbReference type="AlphaFoldDB" id="A0A401ZSX8"/>
<keyword evidence="3" id="KW-0804">Transcription</keyword>
<dbReference type="PROSITE" id="PS50932">
    <property type="entry name" value="HTH_LACI_2"/>
    <property type="match status" value="1"/>
</dbReference>
<dbReference type="SUPFAM" id="SSF47413">
    <property type="entry name" value="lambda repressor-like DNA-binding domains"/>
    <property type="match status" value="1"/>
</dbReference>
<dbReference type="CDD" id="cd01392">
    <property type="entry name" value="HTH_LacI"/>
    <property type="match status" value="1"/>
</dbReference>
<dbReference type="Gene3D" id="3.40.50.2300">
    <property type="match status" value="2"/>
</dbReference>
<dbReference type="OrthoDB" id="156657at2"/>
<accession>A0A401ZSX8</accession>
<reference evidence="7" key="1">
    <citation type="submission" date="2018-12" db="EMBL/GenBank/DDBJ databases">
        <title>Tengunoibacter tsumagoiensis gen. nov., sp. nov., Dictyobacter kobayashii sp. nov., D. alpinus sp. nov., and D. joshuensis sp. nov. and description of Dictyobacteraceae fam. nov. within the order Ktedonobacterales isolated from Tengu-no-mugimeshi.</title>
        <authorList>
            <person name="Wang C.M."/>
            <person name="Zheng Y."/>
            <person name="Sakai Y."/>
            <person name="Toyoda A."/>
            <person name="Minakuchi Y."/>
            <person name="Abe K."/>
            <person name="Yokota A."/>
            <person name="Yabe S."/>
        </authorList>
    </citation>
    <scope>NUCLEOTIDE SEQUENCE [LARGE SCALE GENOMIC DNA]</scope>
    <source>
        <strain evidence="7">S-27</strain>
    </source>
</reference>
<sequence>MVVTMRDVAQKVGVSKQTVSAVLNGKPGISAATVAKVRAAIAELGYQPNLVATSLRRGFNNTIGLLLGDVTNPYFSQLARGAEDVAIARGYGVMLCNTYDDPARWLMYLQMFVRQQIPGVVGVSEDKARELGLPASCIFQEAPLMDDRRGGYVATAHLLDLGHRRIACITAPATSLPGIERMRGFQTALSDWNVEFDSRLVVEASFDYASGTQAVKQLLQVNHDNPPTAIFVHQDLIAIGAITALKRAGLRVPEDVAMIGYDGLEIASLYDPALSTIIQPVYQMGVHAMAQLLDKLEGKAASELDPLDCTLVVRQSTVADLMQEHCSQPIATGEPWRDWRIETQ</sequence>
<evidence type="ECO:0000313" key="6">
    <source>
        <dbReference type="EMBL" id="GCE09973.1"/>
    </source>
</evidence>
<dbReference type="InterPro" id="IPR046335">
    <property type="entry name" value="LacI/GalR-like_sensor"/>
</dbReference>
<dbReference type="PROSITE" id="PS00356">
    <property type="entry name" value="HTH_LACI_1"/>
    <property type="match status" value="1"/>
</dbReference>
<dbReference type="InterPro" id="IPR001387">
    <property type="entry name" value="Cro/C1-type_HTH"/>
</dbReference>